<dbReference type="EMBL" id="CP021377">
    <property type="protein sequence ID" value="ART83454.1"/>
    <property type="molecule type" value="Genomic_DNA"/>
</dbReference>
<evidence type="ECO:0000259" key="1">
    <source>
        <dbReference type="Pfam" id="PF01926"/>
    </source>
</evidence>
<dbReference type="GO" id="GO:0016301">
    <property type="term" value="F:kinase activity"/>
    <property type="evidence" value="ECO:0007669"/>
    <property type="project" value="UniProtKB-KW"/>
</dbReference>
<gene>
    <name evidence="2" type="ORF">CBP31_13165</name>
</gene>
<dbReference type="Pfam" id="PF01926">
    <property type="entry name" value="MMR_HSR1"/>
    <property type="match status" value="1"/>
</dbReference>
<evidence type="ECO:0000313" key="2">
    <source>
        <dbReference type="EMBL" id="ART83454.1"/>
    </source>
</evidence>
<dbReference type="CDD" id="cd00882">
    <property type="entry name" value="Ras_like_GTPase"/>
    <property type="match status" value="1"/>
</dbReference>
<dbReference type="Gene3D" id="3.40.50.300">
    <property type="entry name" value="P-loop containing nucleotide triphosphate hydrolases"/>
    <property type="match status" value="1"/>
</dbReference>
<keyword evidence="2" id="KW-0418">Kinase</keyword>
<name>A0A1Y0D856_9GAMM</name>
<dbReference type="InterPro" id="IPR006073">
    <property type="entry name" value="GTP-bd"/>
</dbReference>
<dbReference type="KEGG" id="opf:CBP31_13165"/>
<keyword evidence="3" id="KW-1185">Reference proteome</keyword>
<dbReference type="InterPro" id="IPR027417">
    <property type="entry name" value="P-loop_NTPase"/>
</dbReference>
<proteinExistence type="predicted"/>
<keyword evidence="2" id="KW-0808">Transferase</keyword>
<reference evidence="2 3" key="1">
    <citation type="journal article" date="2014" name="Int. J. Syst. Evol. Microbiol.">
        <title>Oceanisphaera profunda sp. nov., a marine bacterium isolated from deep-sea sediment, and emended description of the genus Oceanisphaera.</title>
        <authorList>
            <person name="Xu Z."/>
            <person name="Zhang X.Y."/>
            <person name="Su H.N."/>
            <person name="Yu Z.C."/>
            <person name="Liu C."/>
            <person name="Li H."/>
            <person name="Chen X.L."/>
            <person name="Song X.Y."/>
            <person name="Xie B.B."/>
            <person name="Qin Q.L."/>
            <person name="Zhou B.C."/>
            <person name="Shi M."/>
            <person name="Huang Y."/>
            <person name="Zhang Y.Z."/>
        </authorList>
    </citation>
    <scope>NUCLEOTIDE SEQUENCE [LARGE SCALE GENOMIC DNA]</scope>
    <source>
        <strain evidence="2 3">SM1222</strain>
    </source>
</reference>
<dbReference type="SUPFAM" id="SSF52540">
    <property type="entry name" value="P-loop containing nucleoside triphosphate hydrolases"/>
    <property type="match status" value="1"/>
</dbReference>
<sequence length="371" mass="40397">MPMAKFSFDKLKALINPSKNPDLTVAEEFQRQNLPTLWLLGKTGAGKSTLLQAITGNSAIEVGNGFQPCTLTAMSYDFPESLPLIRFLDTRGLGEADYDPSADIAELAKSGNAVVVIMKVDEQEQSAVESALKKIHKKSDIKHLLLIHTAVLSLDGADRRHAMQANEHKVANIWGKNFASVGVDFVVEDGEIYNYDSLLSELAKLLPVLGLLAEHKEHATVEERNFHQCEKEVLWYAGTAAASDLIPVVGLVSVPAVQAKMLHSLANQYGVEWNKKTFGEIISTLGSSFALQYSLKLASRQVIKIIPVYGQTVGAVAAAAMSFGTTYGLGRAASYYLYRKSKGEPVSAPDMQALYKEALMKGKRASGYEKT</sequence>
<protein>
    <submittedName>
        <fullName evidence="2">Kinase</fullName>
    </submittedName>
</protein>
<evidence type="ECO:0000313" key="3">
    <source>
        <dbReference type="Proteomes" id="UP000243937"/>
    </source>
</evidence>
<dbReference type="AlphaFoldDB" id="A0A1Y0D856"/>
<accession>A0A1Y0D856</accession>
<feature type="domain" description="G" evidence="1">
    <location>
        <begin position="39"/>
        <end position="146"/>
    </location>
</feature>
<dbReference type="Proteomes" id="UP000243937">
    <property type="component" value="Chromosome"/>
</dbReference>
<dbReference type="GO" id="GO:0005525">
    <property type="term" value="F:GTP binding"/>
    <property type="evidence" value="ECO:0007669"/>
    <property type="project" value="InterPro"/>
</dbReference>
<organism evidence="2 3">
    <name type="scientific">Oceanisphaera profunda</name>
    <dbReference type="NCBI Taxonomy" id="1416627"/>
    <lineage>
        <taxon>Bacteria</taxon>
        <taxon>Pseudomonadati</taxon>
        <taxon>Pseudomonadota</taxon>
        <taxon>Gammaproteobacteria</taxon>
        <taxon>Aeromonadales</taxon>
        <taxon>Aeromonadaceae</taxon>
        <taxon>Oceanisphaera</taxon>
    </lineage>
</organism>